<evidence type="ECO:0000256" key="1">
    <source>
        <dbReference type="SAM" id="MobiDB-lite"/>
    </source>
</evidence>
<gene>
    <name evidence="2" type="ORF">AVDCRST_MAG12-556</name>
</gene>
<feature type="compositionally biased region" description="Basic and acidic residues" evidence="1">
    <location>
        <begin position="47"/>
        <end position="62"/>
    </location>
</feature>
<organism evidence="2">
    <name type="scientific">uncultured Rubrobacteraceae bacterium</name>
    <dbReference type="NCBI Taxonomy" id="349277"/>
    <lineage>
        <taxon>Bacteria</taxon>
        <taxon>Bacillati</taxon>
        <taxon>Actinomycetota</taxon>
        <taxon>Rubrobacteria</taxon>
        <taxon>Rubrobacterales</taxon>
        <taxon>Rubrobacteraceae</taxon>
        <taxon>environmental samples</taxon>
    </lineage>
</organism>
<accession>A0A6J4RAC1</accession>
<feature type="region of interest" description="Disordered" evidence="1">
    <location>
        <begin position="1"/>
        <end position="62"/>
    </location>
</feature>
<proteinExistence type="predicted"/>
<protein>
    <submittedName>
        <fullName evidence="2">Uncharacterized protein</fullName>
    </submittedName>
</protein>
<sequence length="62" mass="6830">GPAKQDRAGRPQRGGDGQGQGPHEGSDRRPYGQQGQKVRRPRRPAQRHHEGEEGAPERLAEV</sequence>
<dbReference type="EMBL" id="CADCVK010000095">
    <property type="protein sequence ID" value="CAA9468543.1"/>
    <property type="molecule type" value="Genomic_DNA"/>
</dbReference>
<dbReference type="AlphaFoldDB" id="A0A6J4RAC1"/>
<feature type="non-terminal residue" evidence="2">
    <location>
        <position position="1"/>
    </location>
</feature>
<evidence type="ECO:0000313" key="2">
    <source>
        <dbReference type="EMBL" id="CAA9468543.1"/>
    </source>
</evidence>
<feature type="compositionally biased region" description="Gly residues" evidence="1">
    <location>
        <begin position="12"/>
        <end position="22"/>
    </location>
</feature>
<name>A0A6J4RAC1_9ACTN</name>
<reference evidence="2" key="1">
    <citation type="submission" date="2020-02" db="EMBL/GenBank/DDBJ databases">
        <authorList>
            <person name="Meier V. D."/>
        </authorList>
    </citation>
    <scope>NUCLEOTIDE SEQUENCE</scope>
    <source>
        <strain evidence="2">AVDCRST_MAG12</strain>
    </source>
</reference>
<feature type="non-terminal residue" evidence="2">
    <location>
        <position position="62"/>
    </location>
</feature>
<feature type="compositionally biased region" description="Basic residues" evidence="1">
    <location>
        <begin position="37"/>
        <end position="46"/>
    </location>
</feature>